<comment type="caution">
    <text evidence="2">The sequence shown here is derived from an EMBL/GenBank/DDBJ whole genome shotgun (WGS) entry which is preliminary data.</text>
</comment>
<keyword evidence="1" id="KW-0732">Signal</keyword>
<dbReference type="PANTHER" id="PTHR46580">
    <property type="entry name" value="SENSOR KINASE-RELATED"/>
    <property type="match status" value="1"/>
</dbReference>
<dbReference type="PANTHER" id="PTHR46580:SF2">
    <property type="entry name" value="MAM DOMAIN-CONTAINING PROTEIN"/>
    <property type="match status" value="1"/>
</dbReference>
<protein>
    <recommendedName>
        <fullName evidence="4">VCBS repeat-containing protein</fullName>
    </recommendedName>
</protein>
<reference evidence="2" key="2">
    <citation type="submission" date="2020-09" db="EMBL/GenBank/DDBJ databases">
        <authorList>
            <person name="Sun Q."/>
            <person name="Ohkuma M."/>
        </authorList>
    </citation>
    <scope>NUCLEOTIDE SEQUENCE</scope>
    <source>
        <strain evidence="2">JCM 30804</strain>
    </source>
</reference>
<dbReference type="RefSeq" id="WP_188917688.1">
    <property type="nucleotide sequence ID" value="NZ_BMPZ01000001.1"/>
</dbReference>
<sequence>MLPAFRFYSTVFFLGCLTACGGSSDSGSSNPGPSNNSSSEIIRQANNYGPVKLANAADALVEERYIGKRELMPLNIAESQKLFQLLFDDGLGGLPDLALNHFSENLSSNLKIDKKVNCDVSGSVTFKGQFEENYTGTVAASYVNCLNYSADSAVSGNAAFSIVEYSQNDEVVEFYFDNLNWTTDKGQQSLTGVMNTGISDSGSKIIVKQKLLYSIGNIQQYVVDTTSTETTNGVPYFKSEVTGSLLTSDKGRVNITTTDIGRSYYYEAPSFSQGKITFTGDRRVQFDFGDNLIKYLEDTDGDNSYDVGTYFGNIEELINGSVLDKTLVALTDMSLPPVVNAPYFLNSYADTRTPIEVYAGYYRDEDTATEDLVVSYRWYINGVLVEGEHSSLFPAYLAVYGDVVSVSMVVADQTNSIESETKSITLSDSPSELIVSNIPEQIQAGTRINFSVRLTDPDMKEEDQFGVLISGPRGASMDQNGEVSWDVPSDLVFSTQFFTFTVGLPNLTGEIAETRTIEVEVTSDKELPIVRSGLLAPRLEHSILVSDFDQNGTSEILTTDNYKALFILSEVDGTLQQKWMYPYSLPTDGNIIQIASYDSNNDGKQEIFIATEHGISVIHELTQNATKLFSTEKYIRSIAIADVDHDGRPEIAYLYSNSEYEYSDDGQVKVVQFDTPDTVEFVIDMLGAKQIIFANVDNDSNLELISNSGLVYDSETWTNQWLSGTEFGRRFVTTGDYNGDGISEIAGAGSWGDISIFSAQSKSTLATIENQEICTLVSGNIDSDPQDELVAGDCQWGDINAYDLENGQLVSQWEVGMQGHGSASLAIGDSDNDDQLEIHWGSGLTSSGQDYFVTADVDEGVVIVKNNESSVQATSYSTAGWSKITEEKERAIFFVPETKAGMDSGSRVVEMDSTGSLTFSELISTNWDGSRYAITSDFNNDGFGDIFLPATSYYDGEVAVMQLFDYSTHWSLSSQTSSDIGVIKAFDLNQDGFDDLNYIDGRQFKVIDIENELEIAKYTFDDYPQDFTSLYLDHSISIVAHGDKLSLMTVLGGAFFEQSSLEQSCLRLEMFNYDTDDALELLCLNSSSHWSVSGTKNEIVIYEIESNNLVEQARHELAYKALDVAVDVSSSTKQSLFIAGQIGDDYSYWNDNNIYFVGKVSNEGFPIWKSAALIGKPAQHGLKVRNHGEQGIQMMISTSNSMYLLN</sequence>
<gene>
    <name evidence="2" type="ORF">GCM10009332_06210</name>
</gene>
<reference evidence="2" key="1">
    <citation type="journal article" date="2014" name="Int. J. Syst. Evol. Microbiol.">
        <title>Complete genome sequence of Corynebacterium casei LMG S-19264T (=DSM 44701T), isolated from a smear-ripened cheese.</title>
        <authorList>
            <consortium name="US DOE Joint Genome Institute (JGI-PGF)"/>
            <person name="Walter F."/>
            <person name="Albersmeier A."/>
            <person name="Kalinowski J."/>
            <person name="Ruckert C."/>
        </authorList>
    </citation>
    <scope>NUCLEOTIDE SEQUENCE</scope>
    <source>
        <strain evidence="2">JCM 30804</strain>
    </source>
</reference>
<keyword evidence="3" id="KW-1185">Reference proteome</keyword>
<evidence type="ECO:0000313" key="2">
    <source>
        <dbReference type="EMBL" id="GGI71618.1"/>
    </source>
</evidence>
<evidence type="ECO:0000313" key="3">
    <source>
        <dbReference type="Proteomes" id="UP000613743"/>
    </source>
</evidence>
<dbReference type="Pfam" id="PF13517">
    <property type="entry name" value="FG-GAP_3"/>
    <property type="match status" value="1"/>
</dbReference>
<dbReference type="SUPFAM" id="SSF69318">
    <property type="entry name" value="Integrin alpha N-terminal domain"/>
    <property type="match status" value="1"/>
</dbReference>
<organism evidence="2 3">
    <name type="scientific">Shewanella gelidii</name>
    <dbReference type="NCBI Taxonomy" id="1642821"/>
    <lineage>
        <taxon>Bacteria</taxon>
        <taxon>Pseudomonadati</taxon>
        <taxon>Pseudomonadota</taxon>
        <taxon>Gammaproteobacteria</taxon>
        <taxon>Alteromonadales</taxon>
        <taxon>Shewanellaceae</taxon>
        <taxon>Shewanella</taxon>
    </lineage>
</organism>
<evidence type="ECO:0000256" key="1">
    <source>
        <dbReference type="ARBA" id="ARBA00022729"/>
    </source>
</evidence>
<dbReference type="Proteomes" id="UP000613743">
    <property type="component" value="Unassembled WGS sequence"/>
</dbReference>
<dbReference type="InterPro" id="IPR028994">
    <property type="entry name" value="Integrin_alpha_N"/>
</dbReference>
<dbReference type="Gene3D" id="2.130.10.130">
    <property type="entry name" value="Integrin alpha, N-terminal"/>
    <property type="match status" value="1"/>
</dbReference>
<name>A0A917JLT9_9GAMM</name>
<dbReference type="EMBL" id="BMPZ01000001">
    <property type="protein sequence ID" value="GGI71618.1"/>
    <property type="molecule type" value="Genomic_DNA"/>
</dbReference>
<dbReference type="InterPro" id="IPR013517">
    <property type="entry name" value="FG-GAP"/>
</dbReference>
<evidence type="ECO:0008006" key="4">
    <source>
        <dbReference type="Google" id="ProtNLM"/>
    </source>
</evidence>
<accession>A0A917JLT9</accession>
<dbReference type="AlphaFoldDB" id="A0A917JLT9"/>
<proteinExistence type="predicted"/>